<sequence length="173" mass="19247">MKIQYKKGCLIQGFKKHEVQAIAHQADCQNTMGSGVAKAIREAYPEVYEADCETIKGAVDKLGTLSMVIVPRDRRKSFAKCIDMDAYCGPIFNLYGQFNYGRDPEVVYTDIDALRSALQQMKLFLDAMDITRVGLPKLGCGLGGEKWENVSLVIEEVLCDNGIQVIVYEKGVI</sequence>
<reference evidence="2" key="1">
    <citation type="submission" date="2024-03" db="EMBL/GenBank/DDBJ databases">
        <title>Isolation and characterization of a phage collection against Pseudomonas putida.</title>
        <authorList>
            <person name="Brauer A."/>
            <person name="Rosendahl S."/>
            <person name="Kangsep A."/>
            <person name="Rikberg R."/>
            <person name="Lewanczyk A.C."/>
            <person name="Horak R."/>
            <person name="Tamman H."/>
        </authorList>
    </citation>
    <scope>NUCLEOTIDE SEQUENCE</scope>
</reference>
<dbReference type="PANTHER" id="PTHR12521:SF0">
    <property type="entry name" value="ADP-RIBOSE GLYCOHYDROLASE OARD1"/>
    <property type="match status" value="1"/>
</dbReference>
<name>A0AAX4MZ77_9CAUD</name>
<feature type="domain" description="Macro" evidence="1">
    <location>
        <begin position="1"/>
        <end position="173"/>
    </location>
</feature>
<protein>
    <submittedName>
        <fullName evidence="2">Phosphatase</fullName>
    </submittedName>
</protein>
<dbReference type="PANTHER" id="PTHR12521">
    <property type="entry name" value="PROTEIN C6ORF130"/>
    <property type="match status" value="1"/>
</dbReference>
<accession>A0AAX4MZ77</accession>
<dbReference type="InterPro" id="IPR043472">
    <property type="entry name" value="Macro_dom-like"/>
</dbReference>
<dbReference type="GO" id="GO:0140291">
    <property type="term" value="P:peptidyl-glutamate ADP-deribosylation"/>
    <property type="evidence" value="ECO:0007669"/>
    <property type="project" value="TreeGrafter"/>
</dbReference>
<dbReference type="SUPFAM" id="SSF52949">
    <property type="entry name" value="Macro domain-like"/>
    <property type="match status" value="1"/>
</dbReference>
<dbReference type="EMBL" id="PP496414">
    <property type="protein sequence ID" value="WYV99311.1"/>
    <property type="molecule type" value="Genomic_DNA"/>
</dbReference>
<evidence type="ECO:0000313" key="2">
    <source>
        <dbReference type="EMBL" id="WYV99311.1"/>
    </source>
</evidence>
<keyword evidence="3" id="KW-1185">Reference proteome</keyword>
<dbReference type="PROSITE" id="PS51154">
    <property type="entry name" value="MACRO"/>
    <property type="match status" value="1"/>
</dbReference>
<dbReference type="InterPro" id="IPR050892">
    <property type="entry name" value="ADP-ribose_metab_enzymes"/>
</dbReference>
<dbReference type="Proteomes" id="UP001433872">
    <property type="component" value="Segment"/>
</dbReference>
<proteinExistence type="predicted"/>
<dbReference type="Pfam" id="PF01661">
    <property type="entry name" value="Macro"/>
    <property type="match status" value="1"/>
</dbReference>
<organism evidence="2 3">
    <name type="scientific">Pseudomonas phage vB_PpuM-KoPa-4</name>
    <dbReference type="NCBI Taxonomy" id="3132618"/>
    <lineage>
        <taxon>Viruses</taxon>
        <taxon>Duplodnaviria</taxon>
        <taxon>Heunggongvirae</taxon>
        <taxon>Uroviricota</taxon>
        <taxon>Caudoviricetes</taxon>
        <taxon>Vandenendeviridae</taxon>
        <taxon>Gorskivirinae</taxon>
        <taxon>Tartuvirus</taxon>
        <taxon>Tartuvirus kopa4</taxon>
    </lineage>
</organism>
<dbReference type="Gene3D" id="3.40.220.10">
    <property type="entry name" value="Leucine Aminopeptidase, subunit E, domain 1"/>
    <property type="match status" value="1"/>
</dbReference>
<gene>
    <name evidence="2" type="ORF">KoPa4_00143</name>
</gene>
<evidence type="ECO:0000313" key="3">
    <source>
        <dbReference type="Proteomes" id="UP001433872"/>
    </source>
</evidence>
<dbReference type="InterPro" id="IPR002589">
    <property type="entry name" value="Macro_dom"/>
</dbReference>
<evidence type="ECO:0000259" key="1">
    <source>
        <dbReference type="PROSITE" id="PS51154"/>
    </source>
</evidence>